<comment type="caution">
    <text evidence="5">The sequence shown here is derived from an EMBL/GenBank/DDBJ whole genome shotgun (WGS) entry which is preliminary data.</text>
</comment>
<evidence type="ECO:0000313" key="6">
    <source>
        <dbReference type="Proteomes" id="UP000736335"/>
    </source>
</evidence>
<proteinExistence type="predicted"/>
<dbReference type="GO" id="GO:0055029">
    <property type="term" value="C:nuclear DNA-directed RNA polymerase complex"/>
    <property type="evidence" value="ECO:0007669"/>
    <property type="project" value="UniProtKB-ARBA"/>
</dbReference>
<dbReference type="Gene3D" id="2.170.120.12">
    <property type="entry name" value="DNA-directed RNA polymerase, insert domain"/>
    <property type="match status" value="1"/>
</dbReference>
<dbReference type="InterPro" id="IPR036603">
    <property type="entry name" value="RBP11-like"/>
</dbReference>
<name>A0A9P6HNA7_9AGAM</name>
<evidence type="ECO:0000256" key="1">
    <source>
        <dbReference type="ARBA" id="ARBA00022478"/>
    </source>
</evidence>
<feature type="domain" description="DNA-directed RNA polymerase RpoA/D/Rpb3-type" evidence="4">
    <location>
        <begin position="27"/>
        <end position="274"/>
    </location>
</feature>
<keyword evidence="2" id="KW-0804">Transcription</keyword>
<dbReference type="SMART" id="SM00662">
    <property type="entry name" value="RPOLD"/>
    <property type="match status" value="1"/>
</dbReference>
<feature type="compositionally biased region" description="Polar residues" evidence="3">
    <location>
        <begin position="152"/>
        <end position="167"/>
    </location>
</feature>
<dbReference type="GO" id="GO:0003677">
    <property type="term" value="F:DNA binding"/>
    <property type="evidence" value="ECO:0007669"/>
    <property type="project" value="InterPro"/>
</dbReference>
<evidence type="ECO:0000256" key="2">
    <source>
        <dbReference type="ARBA" id="ARBA00023163"/>
    </source>
</evidence>
<protein>
    <recommendedName>
        <fullName evidence="4">DNA-directed RNA polymerase RpoA/D/Rpb3-type domain-containing protein</fullName>
    </recommendedName>
</protein>
<dbReference type="InterPro" id="IPR011263">
    <property type="entry name" value="DNA-dir_RNA_pol_RpoA/D/Rpb3"/>
</dbReference>
<dbReference type="InterPro" id="IPR001514">
    <property type="entry name" value="DNA-dir_RNA_pol_30-40kDasu_CS"/>
</dbReference>
<feature type="region of interest" description="Disordered" evidence="3">
    <location>
        <begin position="118"/>
        <end position="167"/>
    </location>
</feature>
<evidence type="ECO:0000259" key="4">
    <source>
        <dbReference type="SMART" id="SM00662"/>
    </source>
</evidence>
<dbReference type="GO" id="GO:0003899">
    <property type="term" value="F:DNA-directed RNA polymerase activity"/>
    <property type="evidence" value="ECO:0007669"/>
    <property type="project" value="InterPro"/>
</dbReference>
<dbReference type="EMBL" id="WIUZ02000002">
    <property type="protein sequence ID" value="KAF9791218.1"/>
    <property type="molecule type" value="Genomic_DNA"/>
</dbReference>
<keyword evidence="1" id="KW-0240">DNA-directed RNA polymerase</keyword>
<reference evidence="5" key="1">
    <citation type="journal article" date="2020" name="Nat. Commun.">
        <title>Large-scale genome sequencing of mycorrhizal fungi provides insights into the early evolution of symbiotic traits.</title>
        <authorList>
            <person name="Miyauchi S."/>
            <person name="Kiss E."/>
            <person name="Kuo A."/>
            <person name="Drula E."/>
            <person name="Kohler A."/>
            <person name="Sanchez-Garcia M."/>
            <person name="Morin E."/>
            <person name="Andreopoulos B."/>
            <person name="Barry K.W."/>
            <person name="Bonito G."/>
            <person name="Buee M."/>
            <person name="Carver A."/>
            <person name="Chen C."/>
            <person name="Cichocki N."/>
            <person name="Clum A."/>
            <person name="Culley D."/>
            <person name="Crous P.W."/>
            <person name="Fauchery L."/>
            <person name="Girlanda M."/>
            <person name="Hayes R.D."/>
            <person name="Keri Z."/>
            <person name="LaButti K."/>
            <person name="Lipzen A."/>
            <person name="Lombard V."/>
            <person name="Magnuson J."/>
            <person name="Maillard F."/>
            <person name="Murat C."/>
            <person name="Nolan M."/>
            <person name="Ohm R.A."/>
            <person name="Pangilinan J."/>
            <person name="Pereira M.F."/>
            <person name="Perotto S."/>
            <person name="Peter M."/>
            <person name="Pfister S."/>
            <person name="Riley R."/>
            <person name="Sitrit Y."/>
            <person name="Stielow J.B."/>
            <person name="Szollosi G."/>
            <person name="Zifcakova L."/>
            <person name="Stursova M."/>
            <person name="Spatafora J.W."/>
            <person name="Tedersoo L."/>
            <person name="Vaario L.M."/>
            <person name="Yamada A."/>
            <person name="Yan M."/>
            <person name="Wang P."/>
            <person name="Xu J."/>
            <person name="Bruns T."/>
            <person name="Baldrian P."/>
            <person name="Vilgalys R."/>
            <person name="Dunand C."/>
            <person name="Henrissat B."/>
            <person name="Grigoriev I.V."/>
            <person name="Hibbett D."/>
            <person name="Nagy L.G."/>
            <person name="Martin F.M."/>
        </authorList>
    </citation>
    <scope>NUCLEOTIDE SEQUENCE</scope>
    <source>
        <strain evidence="5">UH-Tt-Lm1</strain>
    </source>
</reference>
<evidence type="ECO:0000313" key="5">
    <source>
        <dbReference type="EMBL" id="KAF9791218.1"/>
    </source>
</evidence>
<dbReference type="GO" id="GO:0005736">
    <property type="term" value="C:RNA polymerase I complex"/>
    <property type="evidence" value="ECO:0007669"/>
    <property type="project" value="TreeGrafter"/>
</dbReference>
<dbReference type="Pfam" id="PF01193">
    <property type="entry name" value="RNA_pol_L"/>
    <property type="match status" value="1"/>
</dbReference>
<dbReference type="PANTHER" id="PTHR11800:SF13">
    <property type="entry name" value="DNA-DIRECTED RNA POLYMERASES I AND III SUBUNIT RPAC1"/>
    <property type="match status" value="1"/>
</dbReference>
<dbReference type="SUPFAM" id="SSF55257">
    <property type="entry name" value="RBP11-like subunits of RNA polymerase"/>
    <property type="match status" value="1"/>
</dbReference>
<keyword evidence="6" id="KW-1185">Reference proteome</keyword>
<dbReference type="GO" id="GO:0005666">
    <property type="term" value="C:RNA polymerase III complex"/>
    <property type="evidence" value="ECO:0007669"/>
    <property type="project" value="TreeGrafter"/>
</dbReference>
<gene>
    <name evidence="5" type="ORF">BJ322DRAFT_1098471</name>
</gene>
<dbReference type="SUPFAM" id="SSF56553">
    <property type="entry name" value="Insert subdomain of RNA polymerase alpha subunit"/>
    <property type="match status" value="1"/>
</dbReference>
<accession>A0A9P6HNA7</accession>
<dbReference type="InterPro" id="IPR036643">
    <property type="entry name" value="RNApol_insert_sf"/>
</dbReference>
<dbReference type="AlphaFoldDB" id="A0A9P6HNA7"/>
<evidence type="ECO:0000256" key="3">
    <source>
        <dbReference type="SAM" id="MobiDB-lite"/>
    </source>
</evidence>
<sequence>MAPLPSAKRPASETFTSTFNKTLYQRSTQFYLVGVDASIANAFRRILIAEVSTIAIKHVYAWDNTSVIQDEVLAQRIGLVPLDVDSSYLEFQSALQDQAADRHTLVFRFDVTCTRKPQAASARRTKKAEPEPGGIYNHSLVMSGDLNWEPQGEQSEGLASNPPRSTNENIEVHAKKGWSPVATATNHLLPLVILNPEKPKFRKRFSPGVIDVDPVTKAVNEENRRNETMSREVLRHKEFKGCVGVRRTRALAIRSSSSSSPRKNERLWRQFALENPLALMRPRSHQSGVA</sequence>
<organism evidence="5 6">
    <name type="scientific">Thelephora terrestris</name>
    <dbReference type="NCBI Taxonomy" id="56493"/>
    <lineage>
        <taxon>Eukaryota</taxon>
        <taxon>Fungi</taxon>
        <taxon>Dikarya</taxon>
        <taxon>Basidiomycota</taxon>
        <taxon>Agaricomycotina</taxon>
        <taxon>Agaricomycetes</taxon>
        <taxon>Thelephorales</taxon>
        <taxon>Thelephoraceae</taxon>
        <taxon>Thelephora</taxon>
    </lineage>
</organism>
<dbReference type="PROSITE" id="PS00446">
    <property type="entry name" value="RNA_POL_D_30KD"/>
    <property type="match status" value="1"/>
</dbReference>
<dbReference type="GO" id="GO:0046983">
    <property type="term" value="F:protein dimerization activity"/>
    <property type="evidence" value="ECO:0007669"/>
    <property type="project" value="InterPro"/>
</dbReference>
<dbReference type="Gene3D" id="3.30.1360.10">
    <property type="entry name" value="RNA polymerase, RBP11-like subunit"/>
    <property type="match status" value="1"/>
</dbReference>
<dbReference type="Proteomes" id="UP000736335">
    <property type="component" value="Unassembled WGS sequence"/>
</dbReference>
<dbReference type="InterPro" id="IPR050518">
    <property type="entry name" value="Rpo3/RPB3_RNA_Pol_subunit"/>
</dbReference>
<reference evidence="5" key="2">
    <citation type="submission" date="2020-11" db="EMBL/GenBank/DDBJ databases">
        <authorList>
            <consortium name="DOE Joint Genome Institute"/>
            <person name="Kuo A."/>
            <person name="Miyauchi S."/>
            <person name="Kiss E."/>
            <person name="Drula E."/>
            <person name="Kohler A."/>
            <person name="Sanchez-Garcia M."/>
            <person name="Andreopoulos B."/>
            <person name="Barry K.W."/>
            <person name="Bonito G."/>
            <person name="Buee M."/>
            <person name="Carver A."/>
            <person name="Chen C."/>
            <person name="Cichocki N."/>
            <person name="Clum A."/>
            <person name="Culley D."/>
            <person name="Crous P.W."/>
            <person name="Fauchery L."/>
            <person name="Girlanda M."/>
            <person name="Hayes R."/>
            <person name="Keri Z."/>
            <person name="Labutti K."/>
            <person name="Lipzen A."/>
            <person name="Lombard V."/>
            <person name="Magnuson J."/>
            <person name="Maillard F."/>
            <person name="Morin E."/>
            <person name="Murat C."/>
            <person name="Nolan M."/>
            <person name="Ohm R."/>
            <person name="Pangilinan J."/>
            <person name="Pereira M."/>
            <person name="Perotto S."/>
            <person name="Peter M."/>
            <person name="Riley R."/>
            <person name="Sitrit Y."/>
            <person name="Stielow B."/>
            <person name="Szollosi G."/>
            <person name="Zifcakova L."/>
            <person name="Stursova M."/>
            <person name="Spatafora J.W."/>
            <person name="Tedersoo L."/>
            <person name="Vaario L.-M."/>
            <person name="Yamada A."/>
            <person name="Yan M."/>
            <person name="Wang P."/>
            <person name="Xu J."/>
            <person name="Bruns T."/>
            <person name="Baldrian P."/>
            <person name="Vilgalys R."/>
            <person name="Henrissat B."/>
            <person name="Grigoriev I.V."/>
            <person name="Hibbett D."/>
            <person name="Nagy L.G."/>
            <person name="Martin F.M."/>
        </authorList>
    </citation>
    <scope>NUCLEOTIDE SEQUENCE</scope>
    <source>
        <strain evidence="5">UH-Tt-Lm1</strain>
    </source>
</reference>
<dbReference type="PANTHER" id="PTHR11800">
    <property type="entry name" value="DNA-DIRECTED RNA POLYMERASE"/>
    <property type="match status" value="1"/>
</dbReference>
<dbReference type="GO" id="GO:0006351">
    <property type="term" value="P:DNA-templated transcription"/>
    <property type="evidence" value="ECO:0007669"/>
    <property type="project" value="InterPro"/>
</dbReference>
<dbReference type="OrthoDB" id="270173at2759"/>